<gene>
    <name evidence="2" type="ORF">GQ55_2G200800</name>
</gene>
<dbReference type="InterPro" id="IPR001087">
    <property type="entry name" value="GDSL"/>
</dbReference>
<dbReference type="CDD" id="cd01837">
    <property type="entry name" value="SGNH_plant_lipase_like"/>
    <property type="match status" value="1"/>
</dbReference>
<dbReference type="Pfam" id="PF00657">
    <property type="entry name" value="Lipase_GDSL"/>
    <property type="match status" value="1"/>
</dbReference>
<name>A0A2T7EQM4_9POAL</name>
<evidence type="ECO:0008006" key="4">
    <source>
        <dbReference type="Google" id="ProtNLM"/>
    </source>
</evidence>
<evidence type="ECO:0000256" key="1">
    <source>
        <dbReference type="ARBA" id="ARBA00008668"/>
    </source>
</evidence>
<dbReference type="Gene3D" id="3.40.50.1110">
    <property type="entry name" value="SGNH hydrolase"/>
    <property type="match status" value="1"/>
</dbReference>
<dbReference type="InterPro" id="IPR035669">
    <property type="entry name" value="SGNH_plant_lipase-like"/>
</dbReference>
<accession>A0A2T7EQM4</accession>
<evidence type="ECO:0000313" key="2">
    <source>
        <dbReference type="EMBL" id="PUZ70131.1"/>
    </source>
</evidence>
<protein>
    <recommendedName>
        <fullName evidence="4">GDSL esterase/lipase</fullName>
    </recommendedName>
</protein>
<dbReference type="InterPro" id="IPR050592">
    <property type="entry name" value="GDSL_lipolytic_enzyme"/>
</dbReference>
<reference evidence="2 3" key="1">
    <citation type="submission" date="2018-04" db="EMBL/GenBank/DDBJ databases">
        <title>WGS assembly of Panicum hallii var. hallii HAL2.</title>
        <authorList>
            <person name="Lovell J."/>
            <person name="Jenkins J."/>
            <person name="Lowry D."/>
            <person name="Mamidi S."/>
            <person name="Sreedasyam A."/>
            <person name="Weng X."/>
            <person name="Barry K."/>
            <person name="Bonette J."/>
            <person name="Campitelli B."/>
            <person name="Daum C."/>
            <person name="Gordon S."/>
            <person name="Gould B."/>
            <person name="Lipzen A."/>
            <person name="MacQueen A."/>
            <person name="Palacio-Mejia J."/>
            <person name="Plott C."/>
            <person name="Shakirov E."/>
            <person name="Shu S."/>
            <person name="Yoshinaga Y."/>
            <person name="Zane M."/>
            <person name="Rokhsar D."/>
            <person name="Grimwood J."/>
            <person name="Schmutz J."/>
            <person name="Juenger T."/>
        </authorList>
    </citation>
    <scope>NUCLEOTIDE SEQUENCE [LARGE SCALE GENOMIC DNA]</scope>
    <source>
        <strain evidence="3">cv. HAL2</strain>
    </source>
</reference>
<sequence>MDVVAGCEKHLYVAGSGMHEQAISLSQQLDYFKEYIQRLKLAKGESVANEIIAEALYVFSIGTNDFTLNYLVLPLRRAQYTTLEFVTYLIGLADAAVRDAYHLGARKIEFTGLGPFGCIPAVRTLNLDEPGCCNKEYNQLAMRFNAELQDAVRKLNGDLVGAHVVYADTYNVLSAIITNPSDYGFEENVAQGCCGTGRIETSVFCGLGEPLTCPDPNKYLFFDSAHPSERACKIIADEIINTALLVFL</sequence>
<dbReference type="Gramene" id="PUZ70131">
    <property type="protein sequence ID" value="PUZ70131"/>
    <property type="gene ID" value="GQ55_2G200800"/>
</dbReference>
<dbReference type="SUPFAM" id="SSF52266">
    <property type="entry name" value="SGNH hydrolase"/>
    <property type="match status" value="1"/>
</dbReference>
<dbReference type="GO" id="GO:0016788">
    <property type="term" value="F:hydrolase activity, acting on ester bonds"/>
    <property type="evidence" value="ECO:0007669"/>
    <property type="project" value="InterPro"/>
</dbReference>
<dbReference type="OrthoDB" id="1600564at2759"/>
<evidence type="ECO:0000313" key="3">
    <source>
        <dbReference type="Proteomes" id="UP000244336"/>
    </source>
</evidence>
<dbReference type="EMBL" id="CM009750">
    <property type="protein sequence ID" value="PUZ70131.1"/>
    <property type="molecule type" value="Genomic_DNA"/>
</dbReference>
<proteinExistence type="inferred from homology"/>
<dbReference type="InterPro" id="IPR036514">
    <property type="entry name" value="SGNH_hydro_sf"/>
</dbReference>
<comment type="similarity">
    <text evidence="1">Belongs to the 'GDSL' lipolytic enzyme family.</text>
</comment>
<dbReference type="Proteomes" id="UP000244336">
    <property type="component" value="Chromosome 2"/>
</dbReference>
<organism evidence="2 3">
    <name type="scientific">Panicum hallii var. hallii</name>
    <dbReference type="NCBI Taxonomy" id="1504633"/>
    <lineage>
        <taxon>Eukaryota</taxon>
        <taxon>Viridiplantae</taxon>
        <taxon>Streptophyta</taxon>
        <taxon>Embryophyta</taxon>
        <taxon>Tracheophyta</taxon>
        <taxon>Spermatophyta</taxon>
        <taxon>Magnoliopsida</taxon>
        <taxon>Liliopsida</taxon>
        <taxon>Poales</taxon>
        <taxon>Poaceae</taxon>
        <taxon>PACMAD clade</taxon>
        <taxon>Panicoideae</taxon>
        <taxon>Panicodae</taxon>
        <taxon>Paniceae</taxon>
        <taxon>Panicinae</taxon>
        <taxon>Panicum</taxon>
        <taxon>Panicum sect. Panicum</taxon>
    </lineage>
</organism>
<dbReference type="PANTHER" id="PTHR45642:SF154">
    <property type="entry name" value="OS09G0132200 PROTEIN"/>
    <property type="match status" value="1"/>
</dbReference>
<dbReference type="PANTHER" id="PTHR45642">
    <property type="entry name" value="GDSL ESTERASE/LIPASE EXL3"/>
    <property type="match status" value="1"/>
</dbReference>
<keyword evidence="3" id="KW-1185">Reference proteome</keyword>
<dbReference type="AlphaFoldDB" id="A0A2T7EQM4"/>
<dbReference type="STRING" id="1504633.A0A2T7EQM4"/>